<accession>A0ACB9VC38</accession>
<gene>
    <name evidence="1" type="ORF">MJG53_005264</name>
</gene>
<reference evidence="1" key="1">
    <citation type="submission" date="2022-03" db="EMBL/GenBank/DDBJ databases">
        <title>Genomic analyses of argali, domestic sheep and their hybrids provide insights into chromosomal evolution, heterosis and genetic basis of agronomic traits.</title>
        <authorList>
            <person name="Li M."/>
        </authorList>
    </citation>
    <scope>NUCLEOTIDE SEQUENCE</scope>
    <source>
        <strain evidence="1">F1 hybrid</strain>
    </source>
</reference>
<evidence type="ECO:0000313" key="2">
    <source>
        <dbReference type="Proteomes" id="UP001057279"/>
    </source>
</evidence>
<keyword evidence="2" id="KW-1185">Reference proteome</keyword>
<protein>
    <submittedName>
        <fullName evidence="1">Uncharacterized protein</fullName>
    </submittedName>
</protein>
<evidence type="ECO:0000313" key="1">
    <source>
        <dbReference type="EMBL" id="KAI4587477.1"/>
    </source>
</evidence>
<dbReference type="Proteomes" id="UP001057279">
    <property type="component" value="Linkage Group LG03"/>
</dbReference>
<sequence length="368" mass="41254">MAPSIRKVKSMVIDKLMHDISASASAGHQYEKVWLYPRLPKVFTVAFHQGHGIWSTPTAQCCLQRKTPPTQTRFSSPVPYPTGRSYTLPECKGCAFSVTWCITRAKWMSKFAFGMMGGLTEGVYWEHTLSENCCVTSENLAIFSISFSEPYQHALSDSQSTPDVHHRKAQLHNVELLESSRLHFEHKNLKRVLNWMILEQCERSLYVLVEAARLKAAGKEYIKRKGKAGNSKCMKQCLQRQSYLRNRYFSVLNTLDGSLLPVFSSMIGSGPGKTGLQLPASGHFGILTAAQRSLERTSSMVRWNAMNVIAESWSSSPPGRGRLFLNRFWLILTEPPACVRGVEPAFAVGRNGRGRQGFDPPEECKATS</sequence>
<organism evidence="1 2">
    <name type="scientific">Ovis ammon polii x Ovis aries</name>
    <dbReference type="NCBI Taxonomy" id="2918886"/>
    <lineage>
        <taxon>Eukaryota</taxon>
        <taxon>Metazoa</taxon>
        <taxon>Chordata</taxon>
        <taxon>Craniata</taxon>
        <taxon>Vertebrata</taxon>
        <taxon>Euteleostomi</taxon>
        <taxon>Mammalia</taxon>
        <taxon>Eutheria</taxon>
        <taxon>Laurasiatheria</taxon>
        <taxon>Artiodactyla</taxon>
        <taxon>Ruminantia</taxon>
        <taxon>Pecora</taxon>
        <taxon>Bovidae</taxon>
        <taxon>Caprinae</taxon>
        <taxon>Ovis</taxon>
    </lineage>
</organism>
<dbReference type="EMBL" id="CM043028">
    <property type="protein sequence ID" value="KAI4587477.1"/>
    <property type="molecule type" value="Genomic_DNA"/>
</dbReference>
<proteinExistence type="predicted"/>
<name>A0ACB9VC38_9CETA</name>
<comment type="caution">
    <text evidence="1">The sequence shown here is derived from an EMBL/GenBank/DDBJ whole genome shotgun (WGS) entry which is preliminary data.</text>
</comment>